<organism evidence="1 2">
    <name type="scientific">Parvimonas parva</name>
    <dbReference type="NCBI Taxonomy" id="2769485"/>
    <lineage>
        <taxon>Bacteria</taxon>
        <taxon>Bacillati</taxon>
        <taxon>Bacillota</taxon>
        <taxon>Tissierellia</taxon>
        <taxon>Tissierellales</taxon>
        <taxon>Peptoniphilaceae</taxon>
        <taxon>Parvimonas</taxon>
    </lineage>
</organism>
<evidence type="ECO:0000313" key="2">
    <source>
        <dbReference type="Proteomes" id="UP000823123"/>
    </source>
</evidence>
<protein>
    <submittedName>
        <fullName evidence="1">Uncharacterized protein</fullName>
    </submittedName>
</protein>
<sequence length="80" mass="9631">MKLRDEIITYIKQNNFVIHNIINDEEFVLNKTAEIIFTNIELDDYKILNEIETTFDDVPKNSIEIIQNFKKDLIGRFFYD</sequence>
<reference evidence="1 2" key="1">
    <citation type="submission" date="2020-09" db="EMBL/GenBank/DDBJ databases">
        <title>Parvimonas S3374 sp. nov.</title>
        <authorList>
            <person name="Buhl M."/>
        </authorList>
    </citation>
    <scope>NUCLEOTIDE SEQUENCE [LARGE SCALE GENOMIC DNA]</scope>
    <source>
        <strain evidence="1 2">S3374</strain>
    </source>
</reference>
<proteinExistence type="predicted"/>
<keyword evidence="2" id="KW-1185">Reference proteome</keyword>
<accession>A0ABS1C735</accession>
<dbReference type="Proteomes" id="UP000823123">
    <property type="component" value="Unassembled WGS sequence"/>
</dbReference>
<dbReference type="RefSeq" id="WP_201274996.1">
    <property type="nucleotide sequence ID" value="NZ_JACVDA010000002.1"/>
</dbReference>
<evidence type="ECO:0000313" key="1">
    <source>
        <dbReference type="EMBL" id="MBK1467908.1"/>
    </source>
</evidence>
<name>A0ABS1C735_9FIRM</name>
<dbReference type="EMBL" id="JACVDA010000002">
    <property type="protein sequence ID" value="MBK1467908.1"/>
    <property type="molecule type" value="Genomic_DNA"/>
</dbReference>
<comment type="caution">
    <text evidence="1">The sequence shown here is derived from an EMBL/GenBank/DDBJ whole genome shotgun (WGS) entry which is preliminary data.</text>
</comment>
<gene>
    <name evidence="1" type="ORF">IBJ83_01060</name>
</gene>